<dbReference type="EMBL" id="VSSQ01022221">
    <property type="protein sequence ID" value="MPM68373.1"/>
    <property type="molecule type" value="Genomic_DNA"/>
</dbReference>
<evidence type="ECO:0000313" key="1">
    <source>
        <dbReference type="EMBL" id="MPM68373.1"/>
    </source>
</evidence>
<dbReference type="AlphaFoldDB" id="A0A645BZ37"/>
<sequence>MVDLAGGNADEFRNRFLAEQRAALAAVLPLDAFAFVGRFGLRDPVSGRMSGGGVVVRIAVAVVLVRVGRVAHFRVARRGDDRFVHGVFVHIRPQGTRKVGDLVTLKARCRVGGNDHRVVLVFAKIRFAVGSAVVCFLVKRNARVDGIVLDVP</sequence>
<comment type="caution">
    <text evidence="1">The sequence shown here is derived from an EMBL/GenBank/DDBJ whole genome shotgun (WGS) entry which is preliminary data.</text>
</comment>
<organism evidence="1">
    <name type="scientific">bioreactor metagenome</name>
    <dbReference type="NCBI Taxonomy" id="1076179"/>
    <lineage>
        <taxon>unclassified sequences</taxon>
        <taxon>metagenomes</taxon>
        <taxon>ecological metagenomes</taxon>
    </lineage>
</organism>
<proteinExistence type="predicted"/>
<gene>
    <name evidence="1" type="ORF">SDC9_115305</name>
</gene>
<accession>A0A645BZ37</accession>
<protein>
    <submittedName>
        <fullName evidence="1">Uncharacterized protein</fullName>
    </submittedName>
</protein>
<name>A0A645BZ37_9ZZZZ</name>
<reference evidence="1" key="1">
    <citation type="submission" date="2019-08" db="EMBL/GenBank/DDBJ databases">
        <authorList>
            <person name="Kucharzyk K."/>
            <person name="Murdoch R.W."/>
            <person name="Higgins S."/>
            <person name="Loffler F."/>
        </authorList>
    </citation>
    <scope>NUCLEOTIDE SEQUENCE</scope>
</reference>